<dbReference type="Pfam" id="PF00355">
    <property type="entry name" value="Rieske"/>
    <property type="match status" value="1"/>
</dbReference>
<dbReference type="SUPFAM" id="SSF55961">
    <property type="entry name" value="Bet v1-like"/>
    <property type="match status" value="1"/>
</dbReference>
<name>A0A4U7BFN5_9BACT</name>
<dbReference type="GO" id="GO:0016491">
    <property type="term" value="F:oxidoreductase activity"/>
    <property type="evidence" value="ECO:0007669"/>
    <property type="project" value="UniProtKB-KW"/>
</dbReference>
<dbReference type="CDD" id="cd03469">
    <property type="entry name" value="Rieske_RO_Alpha_N"/>
    <property type="match status" value="1"/>
</dbReference>
<dbReference type="InterPro" id="IPR017941">
    <property type="entry name" value="Rieske_2Fe-2S"/>
</dbReference>
<dbReference type="InterPro" id="IPR015879">
    <property type="entry name" value="Ring_hydroxy_dOase_asu_C_dom"/>
</dbReference>
<dbReference type="Proteomes" id="UP000308838">
    <property type="component" value="Unassembled WGS sequence"/>
</dbReference>
<keyword evidence="3" id="KW-0479">Metal-binding</keyword>
<dbReference type="SUPFAM" id="SSF50022">
    <property type="entry name" value="ISP domain"/>
    <property type="match status" value="1"/>
</dbReference>
<comment type="cofactor">
    <cofactor evidence="1">
        <name>Fe cation</name>
        <dbReference type="ChEBI" id="CHEBI:24875"/>
    </cofactor>
</comment>
<dbReference type="InterPro" id="IPR036922">
    <property type="entry name" value="Rieske_2Fe-2S_sf"/>
</dbReference>
<dbReference type="InterPro" id="IPR001663">
    <property type="entry name" value="Rng_hydr_dOase-A"/>
</dbReference>
<evidence type="ECO:0000256" key="2">
    <source>
        <dbReference type="ARBA" id="ARBA00022714"/>
    </source>
</evidence>
<evidence type="ECO:0000256" key="6">
    <source>
        <dbReference type="ARBA" id="ARBA00023014"/>
    </source>
</evidence>
<evidence type="ECO:0000256" key="1">
    <source>
        <dbReference type="ARBA" id="ARBA00001962"/>
    </source>
</evidence>
<gene>
    <name evidence="8" type="ORF">CQA69_08080</name>
</gene>
<evidence type="ECO:0000259" key="7">
    <source>
        <dbReference type="PROSITE" id="PS51296"/>
    </source>
</evidence>
<dbReference type="GO" id="GO:0051537">
    <property type="term" value="F:2 iron, 2 sulfur cluster binding"/>
    <property type="evidence" value="ECO:0007669"/>
    <property type="project" value="UniProtKB-KW"/>
</dbReference>
<evidence type="ECO:0000313" key="8">
    <source>
        <dbReference type="EMBL" id="TKX28695.1"/>
    </source>
</evidence>
<dbReference type="PROSITE" id="PS51296">
    <property type="entry name" value="RIESKE"/>
    <property type="match status" value="1"/>
</dbReference>
<dbReference type="RefSeq" id="WP_137621269.1">
    <property type="nucleotide sequence ID" value="NZ_NXLZ01000017.1"/>
</dbReference>
<feature type="domain" description="Rieske" evidence="7">
    <location>
        <begin position="26"/>
        <end position="98"/>
    </location>
</feature>
<dbReference type="Gene3D" id="3.90.380.10">
    <property type="entry name" value="Naphthalene 1,2-dioxygenase Alpha Subunit, Chain A, domain 1"/>
    <property type="match status" value="2"/>
</dbReference>
<sequence length="352" mass="41887">MKQVNDYIHFDTEKLECENLYKKFWIFGCHKEEVKNDKDYIILKIYDFEVVIYNDKDNIVAFYNICPHRGAKLLNFGNNESIFKSNGEIKCFYHHWTYKNQKLSIAMKSEFDENEKIDLFKLKLAFCGDFIFFSHDPKYELKEQLKGFYEELEQISKSIDLFNGLNAPINYHSNWKVGIENSLEAYHVGCVHPKSLGILSLEDNPKFIGFNSKTCANIKNEKIYSKLKRNQAIFLEDNYFEDKYFSYHLFPFTIISSTFGYAYSIQNYFPRTFNKTHFISRNYITKAKHDVELFANEVISMNKTIFKEDAQATNLVQGSLFLDDLKFHYAKNLEKRILYFHDQYEKAMKEEK</sequence>
<dbReference type="PANTHER" id="PTHR43756">
    <property type="entry name" value="CHOLINE MONOOXYGENASE, CHLOROPLASTIC"/>
    <property type="match status" value="1"/>
</dbReference>
<keyword evidence="5" id="KW-0408">Iron</keyword>
<keyword evidence="4" id="KW-0560">Oxidoreductase</keyword>
<dbReference type="EMBL" id="NXLZ01000017">
    <property type="protein sequence ID" value="TKX28695.1"/>
    <property type="molecule type" value="Genomic_DNA"/>
</dbReference>
<dbReference type="PANTHER" id="PTHR43756:SF5">
    <property type="entry name" value="CHOLINE MONOOXYGENASE, CHLOROPLASTIC"/>
    <property type="match status" value="1"/>
</dbReference>
<proteinExistence type="predicted"/>
<evidence type="ECO:0000313" key="9">
    <source>
        <dbReference type="Proteomes" id="UP000308838"/>
    </source>
</evidence>
<keyword evidence="6" id="KW-0411">Iron-sulfur</keyword>
<accession>A0A4U7BFN5</accession>
<dbReference type="Pfam" id="PF00848">
    <property type="entry name" value="Ring_hydroxyl_A"/>
    <property type="match status" value="1"/>
</dbReference>
<evidence type="ECO:0000256" key="4">
    <source>
        <dbReference type="ARBA" id="ARBA00023002"/>
    </source>
</evidence>
<dbReference type="GO" id="GO:0005506">
    <property type="term" value="F:iron ion binding"/>
    <property type="evidence" value="ECO:0007669"/>
    <property type="project" value="InterPro"/>
</dbReference>
<organism evidence="8 9">
    <name type="scientific">Campylobacter estrildidarum</name>
    <dbReference type="NCBI Taxonomy" id="2510189"/>
    <lineage>
        <taxon>Bacteria</taxon>
        <taxon>Pseudomonadati</taxon>
        <taxon>Campylobacterota</taxon>
        <taxon>Epsilonproteobacteria</taxon>
        <taxon>Campylobacterales</taxon>
        <taxon>Campylobacteraceae</taxon>
        <taxon>Campylobacter</taxon>
    </lineage>
</organism>
<dbReference type="AlphaFoldDB" id="A0A4U7BFN5"/>
<keyword evidence="2" id="KW-0001">2Fe-2S</keyword>
<keyword evidence="9" id="KW-1185">Reference proteome</keyword>
<comment type="caution">
    <text evidence="8">The sequence shown here is derived from an EMBL/GenBank/DDBJ whole genome shotgun (WGS) entry which is preliminary data.</text>
</comment>
<dbReference type="Gene3D" id="2.102.10.10">
    <property type="entry name" value="Rieske [2Fe-2S] iron-sulphur domain"/>
    <property type="match status" value="1"/>
</dbReference>
<reference evidence="8 9" key="1">
    <citation type="submission" date="2018-05" db="EMBL/GenBank/DDBJ databases">
        <title>Novel Campyloabacter and Helicobacter Species and Strains.</title>
        <authorList>
            <person name="Mannion A.J."/>
            <person name="Shen Z."/>
            <person name="Fox J.G."/>
        </authorList>
    </citation>
    <scope>NUCLEOTIDE SEQUENCE [LARGE SCALE GENOMIC DNA]</scope>
    <source>
        <strain evidence="9">MIT17-664</strain>
    </source>
</reference>
<dbReference type="OrthoDB" id="9800167at2"/>
<dbReference type="CDD" id="cd00680">
    <property type="entry name" value="RHO_alpha_C"/>
    <property type="match status" value="1"/>
</dbReference>
<evidence type="ECO:0000256" key="5">
    <source>
        <dbReference type="ARBA" id="ARBA00023004"/>
    </source>
</evidence>
<evidence type="ECO:0000256" key="3">
    <source>
        <dbReference type="ARBA" id="ARBA00022723"/>
    </source>
</evidence>
<protein>
    <recommendedName>
        <fullName evidence="7">Rieske domain-containing protein</fullName>
    </recommendedName>
</protein>